<evidence type="ECO:0000256" key="1">
    <source>
        <dbReference type="ARBA" id="ARBA00006499"/>
    </source>
</evidence>
<keyword evidence="6" id="KW-0443">Lipid metabolism</keyword>
<evidence type="ECO:0000256" key="9">
    <source>
        <dbReference type="ARBA" id="ARBA00047337"/>
    </source>
</evidence>
<gene>
    <name evidence="11" type="ORF">VKT23_001693</name>
</gene>
<accession>A0ABR1JZY6</accession>
<dbReference type="EC" id="3.1.2.22" evidence="2"/>
<dbReference type="InterPro" id="IPR050565">
    <property type="entry name" value="LYPA1-2/EST-like"/>
</dbReference>
<comment type="caution">
    <text evidence="11">The sequence shown here is derived from an EMBL/GenBank/DDBJ whole genome shotgun (WGS) entry which is preliminary data.</text>
</comment>
<keyword evidence="5" id="KW-0378">Hydrolase</keyword>
<proteinExistence type="inferred from homology"/>
<dbReference type="InterPro" id="IPR003140">
    <property type="entry name" value="PLipase/COase/thioEstase"/>
</dbReference>
<evidence type="ECO:0000256" key="4">
    <source>
        <dbReference type="ARBA" id="ARBA00022487"/>
    </source>
</evidence>
<comment type="catalytic activity">
    <reaction evidence="9">
        <text>S-hexadecanoyl-L-cysteinyl-[protein] + H2O = L-cysteinyl-[protein] + hexadecanoate + H(+)</text>
        <dbReference type="Rhea" id="RHEA:19233"/>
        <dbReference type="Rhea" id="RHEA-COMP:10131"/>
        <dbReference type="Rhea" id="RHEA-COMP:11032"/>
        <dbReference type="ChEBI" id="CHEBI:7896"/>
        <dbReference type="ChEBI" id="CHEBI:15377"/>
        <dbReference type="ChEBI" id="CHEBI:15378"/>
        <dbReference type="ChEBI" id="CHEBI:29950"/>
        <dbReference type="ChEBI" id="CHEBI:74151"/>
        <dbReference type="EC" id="3.1.2.22"/>
    </reaction>
</comment>
<evidence type="ECO:0000259" key="10">
    <source>
        <dbReference type="Pfam" id="PF02230"/>
    </source>
</evidence>
<evidence type="ECO:0000256" key="2">
    <source>
        <dbReference type="ARBA" id="ARBA00012423"/>
    </source>
</evidence>
<dbReference type="Pfam" id="PF02230">
    <property type="entry name" value="Abhydrolase_2"/>
    <property type="match status" value="1"/>
</dbReference>
<dbReference type="PANTHER" id="PTHR10655:SF17">
    <property type="entry name" value="LYSOPHOSPHOLIPASE-LIKE PROTEIN 1"/>
    <property type="match status" value="1"/>
</dbReference>
<evidence type="ECO:0000313" key="12">
    <source>
        <dbReference type="Proteomes" id="UP001498398"/>
    </source>
</evidence>
<keyword evidence="12" id="KW-1185">Reference proteome</keyword>
<dbReference type="InterPro" id="IPR029058">
    <property type="entry name" value="AB_hydrolase_fold"/>
</dbReference>
<evidence type="ECO:0000256" key="8">
    <source>
        <dbReference type="ARBA" id="ARBA00031195"/>
    </source>
</evidence>
<keyword evidence="4" id="KW-0719">Serine esterase</keyword>
<name>A0ABR1JZY6_9AGAR</name>
<evidence type="ECO:0000256" key="7">
    <source>
        <dbReference type="ARBA" id="ARBA00029392"/>
    </source>
</evidence>
<sequence length="238" mass="26276">MPPPFPLQAVTFPAITKHTATVIFVHGLGDSGHGFRPIADMFRADSGISHIKWIFPHAPSRPVTANLGMNMPSWYDIKSFAFRAAEDEEGMMQTVESLSLIIRKEIESGIPPSRIIIGGFSQGSAMALLTGLTQDLNVRGVVALSGWVPLRHRFKGLSRAALSTPIFWGQGSNDPIVKLPLTNESLDVLKNAGFKVNSGVVEQTDISYNYYQGVGHRTVHEELHDLKEWIKMVIPQLY</sequence>
<protein>
    <recommendedName>
        <fullName evidence="3">Acyl-protein thioesterase 1</fullName>
        <ecNumber evidence="2">3.1.2.22</ecNumber>
    </recommendedName>
    <alternativeName>
        <fullName evidence="8">Palmitoyl-protein hydrolase</fullName>
    </alternativeName>
</protein>
<evidence type="ECO:0000256" key="3">
    <source>
        <dbReference type="ARBA" id="ARBA00014923"/>
    </source>
</evidence>
<dbReference type="PANTHER" id="PTHR10655">
    <property type="entry name" value="LYSOPHOSPHOLIPASE-RELATED"/>
    <property type="match status" value="1"/>
</dbReference>
<evidence type="ECO:0000256" key="5">
    <source>
        <dbReference type="ARBA" id="ARBA00022801"/>
    </source>
</evidence>
<dbReference type="Proteomes" id="UP001498398">
    <property type="component" value="Unassembled WGS sequence"/>
</dbReference>
<keyword evidence="6" id="KW-0276">Fatty acid metabolism</keyword>
<dbReference type="EMBL" id="JBANRG010000002">
    <property type="protein sequence ID" value="KAK7470259.1"/>
    <property type="molecule type" value="Genomic_DNA"/>
</dbReference>
<dbReference type="SUPFAM" id="SSF53474">
    <property type="entry name" value="alpha/beta-Hydrolases"/>
    <property type="match status" value="1"/>
</dbReference>
<organism evidence="11 12">
    <name type="scientific">Marasmiellus scandens</name>
    <dbReference type="NCBI Taxonomy" id="2682957"/>
    <lineage>
        <taxon>Eukaryota</taxon>
        <taxon>Fungi</taxon>
        <taxon>Dikarya</taxon>
        <taxon>Basidiomycota</taxon>
        <taxon>Agaricomycotina</taxon>
        <taxon>Agaricomycetes</taxon>
        <taxon>Agaricomycetidae</taxon>
        <taxon>Agaricales</taxon>
        <taxon>Marasmiineae</taxon>
        <taxon>Omphalotaceae</taxon>
        <taxon>Marasmiellus</taxon>
    </lineage>
</organism>
<evidence type="ECO:0000313" key="11">
    <source>
        <dbReference type="EMBL" id="KAK7470259.1"/>
    </source>
</evidence>
<reference evidence="11 12" key="1">
    <citation type="submission" date="2024-01" db="EMBL/GenBank/DDBJ databases">
        <title>A draft genome for the cacao thread blight pathogen Marasmiellus scandens.</title>
        <authorList>
            <person name="Baruah I.K."/>
            <person name="Leung J."/>
            <person name="Bukari Y."/>
            <person name="Amoako-Attah I."/>
            <person name="Meinhardt L.W."/>
            <person name="Bailey B.A."/>
            <person name="Cohen S.P."/>
        </authorList>
    </citation>
    <scope>NUCLEOTIDE SEQUENCE [LARGE SCALE GENOMIC DNA]</scope>
    <source>
        <strain evidence="11 12">GH-19</strain>
    </source>
</reference>
<dbReference type="Gene3D" id="3.40.50.1820">
    <property type="entry name" value="alpha/beta hydrolase"/>
    <property type="match status" value="1"/>
</dbReference>
<evidence type="ECO:0000256" key="6">
    <source>
        <dbReference type="ARBA" id="ARBA00022832"/>
    </source>
</evidence>
<comment type="function">
    <text evidence="7">Hydrolyzes fatty acids from S-acylated cysteine residues in proteins with a strong preference for palmitoylated G-alpha proteins over other acyl substrates. Mediates the deacylation of G-alpha proteins such as GPA1 in vivo, but has weak or no activity toward palmitoylated Ras proteins. Has weak lysophospholipase activity in vitro; however such activity may not exist in vivo.</text>
</comment>
<comment type="similarity">
    <text evidence="1">Belongs to the AB hydrolase superfamily. AB hydrolase 2 family.</text>
</comment>
<feature type="domain" description="Phospholipase/carboxylesterase/thioesterase" evidence="10">
    <location>
        <begin position="13"/>
        <end position="233"/>
    </location>
</feature>